<dbReference type="RefSeq" id="WP_208339023.1">
    <property type="nucleotide sequence ID" value="NZ_CAWQFN010000472.1"/>
</dbReference>
<comment type="subcellular location">
    <subcellularLocation>
        <location evidence="1">Cell membrane</location>
        <topology evidence="1">Multi-pass membrane protein</topology>
    </subcellularLocation>
</comment>
<dbReference type="Gene3D" id="1.20.1560.10">
    <property type="entry name" value="ABC transporter type 1, transmembrane domain"/>
    <property type="match status" value="1"/>
</dbReference>
<dbReference type="PANTHER" id="PTHR24221:SF654">
    <property type="entry name" value="ATP-BINDING CASSETTE SUB-FAMILY B MEMBER 6"/>
    <property type="match status" value="1"/>
</dbReference>
<dbReference type="Pfam" id="PF00664">
    <property type="entry name" value="ABC_membrane"/>
    <property type="match status" value="1"/>
</dbReference>
<keyword evidence="3" id="KW-1003">Cell membrane</keyword>
<dbReference type="InterPro" id="IPR017871">
    <property type="entry name" value="ABC_transporter-like_CS"/>
</dbReference>
<feature type="domain" description="ABC transporter" evidence="10">
    <location>
        <begin position="740"/>
        <end position="972"/>
    </location>
</feature>
<keyword evidence="6" id="KW-0067">ATP-binding</keyword>
<evidence type="ECO:0000256" key="1">
    <source>
        <dbReference type="ARBA" id="ARBA00004651"/>
    </source>
</evidence>
<dbReference type="GO" id="GO:0034040">
    <property type="term" value="F:ATPase-coupled lipid transmembrane transporter activity"/>
    <property type="evidence" value="ECO:0007669"/>
    <property type="project" value="TreeGrafter"/>
</dbReference>
<dbReference type="AlphaFoldDB" id="A0AAP5MA09"/>
<organism evidence="12 13">
    <name type="scientific">Aetokthonos hydrillicola Thurmond2011</name>
    <dbReference type="NCBI Taxonomy" id="2712845"/>
    <lineage>
        <taxon>Bacteria</taxon>
        <taxon>Bacillati</taxon>
        <taxon>Cyanobacteriota</taxon>
        <taxon>Cyanophyceae</taxon>
        <taxon>Nostocales</taxon>
        <taxon>Hapalosiphonaceae</taxon>
        <taxon>Aetokthonos</taxon>
    </lineage>
</organism>
<dbReference type="PANTHER" id="PTHR24221">
    <property type="entry name" value="ATP-BINDING CASSETTE SUB-FAMILY B"/>
    <property type="match status" value="1"/>
</dbReference>
<evidence type="ECO:0000259" key="11">
    <source>
        <dbReference type="PROSITE" id="PS50929"/>
    </source>
</evidence>
<evidence type="ECO:0000256" key="4">
    <source>
        <dbReference type="ARBA" id="ARBA00022692"/>
    </source>
</evidence>
<feature type="transmembrane region" description="Helical" evidence="9">
    <location>
        <begin position="560"/>
        <end position="581"/>
    </location>
</feature>
<evidence type="ECO:0000256" key="5">
    <source>
        <dbReference type="ARBA" id="ARBA00022741"/>
    </source>
</evidence>
<dbReference type="InterPro" id="IPR027417">
    <property type="entry name" value="P-loop_NTPase"/>
</dbReference>
<keyword evidence="7 9" id="KW-1133">Transmembrane helix</keyword>
<dbReference type="Pfam" id="PF00005">
    <property type="entry name" value="ABC_tran"/>
    <property type="match status" value="1"/>
</dbReference>
<evidence type="ECO:0000256" key="8">
    <source>
        <dbReference type="ARBA" id="ARBA00023136"/>
    </source>
</evidence>
<dbReference type="NCBIfam" id="TIGR03797">
    <property type="entry name" value="NHLM_micro_ABC2"/>
    <property type="match status" value="1"/>
</dbReference>
<dbReference type="InterPro" id="IPR036640">
    <property type="entry name" value="ABC1_TM_sf"/>
</dbReference>
<dbReference type="GO" id="GO:0140359">
    <property type="term" value="F:ABC-type transporter activity"/>
    <property type="evidence" value="ECO:0007669"/>
    <property type="project" value="InterPro"/>
</dbReference>
<dbReference type="Proteomes" id="UP000667802">
    <property type="component" value="Unassembled WGS sequence"/>
</dbReference>
<dbReference type="PROSITE" id="PS50929">
    <property type="entry name" value="ABC_TM1F"/>
    <property type="match status" value="1"/>
</dbReference>
<keyword evidence="2" id="KW-0813">Transport</keyword>
<evidence type="ECO:0000256" key="2">
    <source>
        <dbReference type="ARBA" id="ARBA00022448"/>
    </source>
</evidence>
<comment type="caution">
    <text evidence="12">The sequence shown here is derived from an EMBL/GenBank/DDBJ whole genome shotgun (WGS) entry which is preliminary data.</text>
</comment>
<dbReference type="GO" id="GO:0005886">
    <property type="term" value="C:plasma membrane"/>
    <property type="evidence" value="ECO:0007669"/>
    <property type="project" value="UniProtKB-SubCell"/>
</dbReference>
<dbReference type="GO" id="GO:0016887">
    <property type="term" value="F:ATP hydrolysis activity"/>
    <property type="evidence" value="ECO:0007669"/>
    <property type="project" value="InterPro"/>
</dbReference>
<dbReference type="GO" id="GO:0005524">
    <property type="term" value="F:ATP binding"/>
    <property type="evidence" value="ECO:0007669"/>
    <property type="project" value="UniProtKB-KW"/>
</dbReference>
<evidence type="ECO:0000256" key="3">
    <source>
        <dbReference type="ARBA" id="ARBA00022475"/>
    </source>
</evidence>
<feature type="domain" description="ABC transmembrane type-1" evidence="11">
    <location>
        <begin position="420"/>
        <end position="708"/>
    </location>
</feature>
<dbReference type="SMART" id="SM00382">
    <property type="entry name" value="AAA"/>
    <property type="match status" value="1"/>
</dbReference>
<evidence type="ECO:0000256" key="6">
    <source>
        <dbReference type="ARBA" id="ARBA00022840"/>
    </source>
</evidence>
<proteinExistence type="predicted"/>
<feature type="transmembrane region" description="Helical" evidence="9">
    <location>
        <begin position="419"/>
        <end position="444"/>
    </location>
</feature>
<gene>
    <name evidence="12" type="ORF">G7B40_010575</name>
</gene>
<evidence type="ECO:0000259" key="10">
    <source>
        <dbReference type="PROSITE" id="PS50893"/>
    </source>
</evidence>
<dbReference type="PROSITE" id="PS00211">
    <property type="entry name" value="ABC_TRANSPORTER_1"/>
    <property type="match status" value="1"/>
</dbReference>
<feature type="transmembrane region" description="Helical" evidence="9">
    <location>
        <begin position="644"/>
        <end position="665"/>
    </location>
</feature>
<keyword evidence="4 9" id="KW-0812">Transmembrane</keyword>
<dbReference type="SUPFAM" id="SSF52540">
    <property type="entry name" value="P-loop containing nucleoside triphosphate hydrolases"/>
    <property type="match status" value="1"/>
</dbReference>
<evidence type="ECO:0000256" key="7">
    <source>
        <dbReference type="ARBA" id="ARBA00022989"/>
    </source>
</evidence>
<name>A0AAP5MA09_9CYAN</name>
<dbReference type="PROSITE" id="PS50893">
    <property type="entry name" value="ABC_TRANSPORTER_2"/>
    <property type="match status" value="1"/>
</dbReference>
<evidence type="ECO:0000313" key="12">
    <source>
        <dbReference type="EMBL" id="MDR9895009.1"/>
    </source>
</evidence>
<dbReference type="InterPro" id="IPR039421">
    <property type="entry name" value="Type_1_exporter"/>
</dbReference>
<dbReference type="InterPro" id="IPR003439">
    <property type="entry name" value="ABC_transporter-like_ATP-bd"/>
</dbReference>
<dbReference type="SUPFAM" id="SSF90123">
    <property type="entry name" value="ABC transporter transmembrane region"/>
    <property type="match status" value="1"/>
</dbReference>
<keyword evidence="8 9" id="KW-0472">Membrane</keyword>
<dbReference type="InterPro" id="IPR011527">
    <property type="entry name" value="ABC1_TM_dom"/>
</dbReference>
<dbReference type="Gene3D" id="3.40.50.300">
    <property type="entry name" value="P-loop containing nucleotide triphosphate hydrolases"/>
    <property type="match status" value="1"/>
</dbReference>
<feature type="transmembrane region" description="Helical" evidence="9">
    <location>
        <begin position="456"/>
        <end position="473"/>
    </location>
</feature>
<protein>
    <submittedName>
        <fullName evidence="12">NHLP bacteriocin export ABC transporter permease/ATPase subunit</fullName>
    </submittedName>
</protein>
<sequence length="975" mass="106942">MLELDIAKELRCIKGNEPLLLDDPQMIWMVQSGTLALFATKIEEREPHGHRRYLFSVGAGEALFGATLWEEWGILAVAIEATELLPLPSADFEALIASADSDGICAPHSSEAIALLDCWLKHLGDVISAHPLGIPSNLQTIGNSRYLSLQKGHVLSSSVNQVVWVNLGDGSARWMGIEDLKLEAMSFSFPLASGTWFEAEDLLEVQIVPTAELENTQEILINLARLHTYFFSYLNLLIKKKKENDFRLFQERQQLNRQVTQTALGELTTVLQPNQAIFFQEGTPLLVAAGAVGRAMGMQIRPPAQSEDLSRIIDPLDAIARASQFRTRRVLLLGNWWRKEHGPLLAYTELDKSPVALLPDKDNRYILFDPVQRTRTLVTKAVAQRLSPEAQMFYRPLPTLVRGSLALFQYGIRGHEKDLVGMILLGMLGTVLGMITPQATAILVNDAIPDSDRLQVLQIGLALFAAAVGQAVFQVSQGILTLRVETAADAALQPAIWDRLLTLKPGFFRKYSSGDLLTRLLAVTHIRSKLSGATQRTLLSSVFSLLNLGLMFVYSLQLTLVGIGLTVVAVFVTVTSSMLLIRKDRQQEAVDGEINGLTVELINGVSKLRVAAAEERAFAAWAKKYSKRTKLKASVKRIHDSVSVFNEALPLVSSVLLFWFAIMFIQMSQAQGGIVGLNMGTFLAFNAAFGTFLSGVTDLSNTLTDILGIVPLWERAKPIVQGTSESDLTKADPGRLTGKIALEHITFRYREDGPLILDDVSIYAEPGEFVAIVGPSGSGKSTVFRLLLGFETPLSGTVYYDGQDVAGLDIQAVRRQLGVVLQNGRINSGSMFDNLTCGALVTMDEAWQAARMAGFAEDIEQMPMGMHTVISEGGTNLSGGQRQRLLIARSILLKPKIILMDEATSALDNRTQAIVTESLDKLNATRIVIAHRLSTIRNADRIYVIEAGRLVEVGSYAELVKEGGLFARLVARQLD</sequence>
<evidence type="ECO:0000256" key="9">
    <source>
        <dbReference type="SAM" id="Phobius"/>
    </source>
</evidence>
<dbReference type="EMBL" id="JAALHA020000003">
    <property type="protein sequence ID" value="MDR9895009.1"/>
    <property type="molecule type" value="Genomic_DNA"/>
</dbReference>
<reference evidence="13" key="1">
    <citation type="journal article" date="2021" name="Science">
        <title>Hunting the eagle killer: A cyanobacterial neurotoxin causes vacuolar myelinopathy.</title>
        <authorList>
            <person name="Breinlinger S."/>
            <person name="Phillips T.J."/>
            <person name="Haram B.N."/>
            <person name="Mares J."/>
            <person name="Martinez Yerena J.A."/>
            <person name="Hrouzek P."/>
            <person name="Sobotka R."/>
            <person name="Henderson W.M."/>
            <person name="Schmieder P."/>
            <person name="Williams S.M."/>
            <person name="Lauderdale J.D."/>
            <person name="Wilde H.D."/>
            <person name="Gerrin W."/>
            <person name="Kust A."/>
            <person name="Washington J.W."/>
            <person name="Wagner C."/>
            <person name="Geier B."/>
            <person name="Liebeke M."/>
            <person name="Enke H."/>
            <person name="Niedermeyer T.H.J."/>
            <person name="Wilde S.B."/>
        </authorList>
    </citation>
    <scope>NUCLEOTIDE SEQUENCE [LARGE SCALE GENOMIC DNA]</scope>
    <source>
        <strain evidence="13">Thurmond2011</strain>
    </source>
</reference>
<evidence type="ECO:0000313" key="13">
    <source>
        <dbReference type="Proteomes" id="UP000667802"/>
    </source>
</evidence>
<dbReference type="InterPro" id="IPR003593">
    <property type="entry name" value="AAA+_ATPase"/>
</dbReference>
<accession>A0AAP5MA09</accession>
<dbReference type="FunFam" id="3.40.50.300:FF:000299">
    <property type="entry name" value="ABC transporter ATP-binding protein/permease"/>
    <property type="match status" value="1"/>
</dbReference>
<keyword evidence="13" id="KW-1185">Reference proteome</keyword>
<dbReference type="InterPro" id="IPR022515">
    <property type="entry name" value="NHPM_micro_ABC2"/>
</dbReference>
<feature type="transmembrane region" description="Helical" evidence="9">
    <location>
        <begin position="537"/>
        <end position="554"/>
    </location>
</feature>
<keyword evidence="5" id="KW-0547">Nucleotide-binding</keyword>